<comment type="subunit">
    <text evidence="9">The complex comprises the extracytoplasmic solute receptor protein and the two transmembrane proteins.</text>
</comment>
<evidence type="ECO:0000256" key="2">
    <source>
        <dbReference type="ARBA" id="ARBA00022448"/>
    </source>
</evidence>
<evidence type="ECO:0000313" key="11">
    <source>
        <dbReference type="EMBL" id="MDY8108887.1"/>
    </source>
</evidence>
<comment type="caution">
    <text evidence="11">The sequence shown here is derived from an EMBL/GenBank/DDBJ whole genome shotgun (WGS) entry which is preliminary data.</text>
</comment>
<evidence type="ECO:0000256" key="7">
    <source>
        <dbReference type="ARBA" id="ARBA00023136"/>
    </source>
</evidence>
<proteinExistence type="inferred from homology"/>
<dbReference type="Pfam" id="PF04290">
    <property type="entry name" value="DctQ"/>
    <property type="match status" value="1"/>
</dbReference>
<dbReference type="PANTHER" id="PTHR35011:SF2">
    <property type="entry name" value="2,3-DIKETO-L-GULONATE TRAP TRANSPORTER SMALL PERMEASE PROTEIN YIAM"/>
    <property type="match status" value="1"/>
</dbReference>
<accession>A0ABU5I0H3</accession>
<dbReference type="EMBL" id="JAXLPB010000002">
    <property type="protein sequence ID" value="MDY8108887.1"/>
    <property type="molecule type" value="Genomic_DNA"/>
</dbReference>
<dbReference type="Proteomes" id="UP001294412">
    <property type="component" value="Unassembled WGS sequence"/>
</dbReference>
<keyword evidence="5 9" id="KW-0812">Transmembrane</keyword>
<keyword evidence="2 9" id="KW-0813">Transport</keyword>
<dbReference type="InterPro" id="IPR055348">
    <property type="entry name" value="DctQ"/>
</dbReference>
<keyword evidence="6 9" id="KW-1133">Transmembrane helix</keyword>
<feature type="transmembrane region" description="Helical" evidence="9">
    <location>
        <begin position="12"/>
        <end position="34"/>
    </location>
</feature>
<comment type="subcellular location">
    <subcellularLocation>
        <location evidence="1 9">Cell inner membrane</location>
        <topology evidence="1 9">Multi-pass membrane protein</topology>
    </subcellularLocation>
</comment>
<feature type="transmembrane region" description="Helical" evidence="9">
    <location>
        <begin position="85"/>
        <end position="106"/>
    </location>
</feature>
<comment type="similarity">
    <text evidence="8 9">Belongs to the TRAP transporter small permease family.</text>
</comment>
<keyword evidence="12" id="KW-1185">Reference proteome</keyword>
<keyword evidence="4 9" id="KW-0997">Cell inner membrane</keyword>
<evidence type="ECO:0000313" key="12">
    <source>
        <dbReference type="Proteomes" id="UP001294412"/>
    </source>
</evidence>
<evidence type="ECO:0000256" key="8">
    <source>
        <dbReference type="ARBA" id="ARBA00038436"/>
    </source>
</evidence>
<protein>
    <recommendedName>
        <fullName evidence="9">TRAP transporter small permease protein</fullName>
    </recommendedName>
</protein>
<evidence type="ECO:0000256" key="9">
    <source>
        <dbReference type="RuleBase" id="RU369079"/>
    </source>
</evidence>
<feature type="transmembrane region" description="Helical" evidence="9">
    <location>
        <begin position="46"/>
        <end position="64"/>
    </location>
</feature>
<evidence type="ECO:0000256" key="4">
    <source>
        <dbReference type="ARBA" id="ARBA00022519"/>
    </source>
</evidence>
<evidence type="ECO:0000256" key="1">
    <source>
        <dbReference type="ARBA" id="ARBA00004429"/>
    </source>
</evidence>
<sequence length="178" mass="19902">MARINRWLERVLEAWLIFLITALTLIVVAAVIARRGGGSFIWYDEVASIMLAWITYFGASLAALKRAHIGFDGLLLSLPLNVRLAAVWFGEFVVIAFFVLLAYSGWMLMQVLQGMNMISLPWVSLAFTQSVIPVSSLLFILCQVLSIPAYMRRVKEGVSHDDLEIENALRTNEGNAKP</sequence>
<feature type="domain" description="Tripartite ATP-independent periplasmic transporters DctQ component" evidence="10">
    <location>
        <begin position="23"/>
        <end position="145"/>
    </location>
</feature>
<evidence type="ECO:0000256" key="6">
    <source>
        <dbReference type="ARBA" id="ARBA00022989"/>
    </source>
</evidence>
<dbReference type="RefSeq" id="WP_322186353.1">
    <property type="nucleotide sequence ID" value="NZ_JAXLPB010000002.1"/>
</dbReference>
<dbReference type="InterPro" id="IPR007387">
    <property type="entry name" value="TRAP_DctQ"/>
</dbReference>
<keyword evidence="7 9" id="KW-0472">Membrane</keyword>
<reference evidence="11 12" key="1">
    <citation type="submission" date="2023-12" db="EMBL/GenBank/DDBJ databases">
        <title>Description of Novel Strain Fulvimarina sp. 2208YS6-2-32 isolated from Uroteuthis (Photololigo) edulis.</title>
        <authorList>
            <person name="Park J.-S."/>
        </authorList>
    </citation>
    <scope>NUCLEOTIDE SEQUENCE [LARGE SCALE GENOMIC DNA]</scope>
    <source>
        <strain evidence="11 12">2208YS6-2-32</strain>
    </source>
</reference>
<organism evidence="11 12">
    <name type="scientific">Fulvimarina uroteuthidis</name>
    <dbReference type="NCBI Taxonomy" id="3098149"/>
    <lineage>
        <taxon>Bacteria</taxon>
        <taxon>Pseudomonadati</taxon>
        <taxon>Pseudomonadota</taxon>
        <taxon>Alphaproteobacteria</taxon>
        <taxon>Hyphomicrobiales</taxon>
        <taxon>Aurantimonadaceae</taxon>
        <taxon>Fulvimarina</taxon>
    </lineage>
</organism>
<name>A0ABU5I0H3_9HYPH</name>
<evidence type="ECO:0000259" key="10">
    <source>
        <dbReference type="Pfam" id="PF04290"/>
    </source>
</evidence>
<comment type="function">
    <text evidence="9">Part of the tripartite ATP-independent periplasmic (TRAP) transport system.</text>
</comment>
<gene>
    <name evidence="11" type="ORF">U0C82_06980</name>
</gene>
<keyword evidence="3" id="KW-1003">Cell membrane</keyword>
<evidence type="ECO:0000256" key="3">
    <source>
        <dbReference type="ARBA" id="ARBA00022475"/>
    </source>
</evidence>
<evidence type="ECO:0000256" key="5">
    <source>
        <dbReference type="ARBA" id="ARBA00022692"/>
    </source>
</evidence>
<dbReference type="PANTHER" id="PTHR35011">
    <property type="entry name" value="2,3-DIKETO-L-GULONATE TRAP TRANSPORTER SMALL PERMEASE PROTEIN YIAM"/>
    <property type="match status" value="1"/>
</dbReference>
<feature type="transmembrane region" description="Helical" evidence="9">
    <location>
        <begin position="126"/>
        <end position="145"/>
    </location>
</feature>